<dbReference type="NCBIfam" id="TIGR01664">
    <property type="entry name" value="DNA-3'-Pase"/>
    <property type="match status" value="1"/>
</dbReference>
<dbReference type="PhylomeDB" id="A0A0G4EZI3"/>
<dbReference type="FunFam" id="3.40.50.300:FF:000737">
    <property type="entry name" value="Bifunctional polynucleotide phosphatase/kinase"/>
    <property type="match status" value="1"/>
</dbReference>
<organism evidence="2">
    <name type="scientific">Chromera velia CCMP2878</name>
    <dbReference type="NCBI Taxonomy" id="1169474"/>
    <lineage>
        <taxon>Eukaryota</taxon>
        <taxon>Sar</taxon>
        <taxon>Alveolata</taxon>
        <taxon>Colpodellida</taxon>
        <taxon>Chromeraceae</taxon>
        <taxon>Chromera</taxon>
    </lineage>
</organism>
<dbReference type="InterPro" id="IPR036412">
    <property type="entry name" value="HAD-like_sf"/>
</dbReference>
<dbReference type="PANTHER" id="PTHR12083:SF9">
    <property type="entry name" value="BIFUNCTIONAL POLYNUCLEOTIDE PHOSPHATASE_KINASE"/>
    <property type="match status" value="1"/>
</dbReference>
<evidence type="ECO:0000313" key="2">
    <source>
        <dbReference type="EMBL" id="CEM04419.1"/>
    </source>
</evidence>
<dbReference type="SUPFAM" id="SSF56784">
    <property type="entry name" value="HAD-like"/>
    <property type="match status" value="1"/>
</dbReference>
<accession>A0A0G4EZI3</accession>
<sequence length="416" mass="45401">MSDSPPAKKQKVEGGGAKPSVMSEWNQHGGTVYWKNFGGWKMPEGSSKVKVASFDLDGTLVVTKSGGAFAKDASDWKLLDPKKVKESLQRLHRDGFLLQIVTNQKGVTTGKTSINDVMGRIEGVVKALDVPIQVFAATGDDMYRKPAPGLFNLMKTVNGGAWDLDKQTSFYCGDAAGRPAGGSRKKDHSDSDLKFALNWGVGFKTPEEALLGANKATNVPSTFTFDPRQMGKGNQVQAGKENKQAAEIGPSDKQELILVVGPPGSGKSFFATRTFSSYARVNQDTLKTKEKCLKTAKEALEKGKSVVVDNQNKDKGTRAGYLSLCKEKGVPARALVLEVPKEFCFHTNAYRSFSKSSQESRAHKVPPMVIHSFFKNVERPTKEEGFEDVLQWSLKDISLGPFASAEDETLFKSFLT</sequence>
<protein>
    <recommendedName>
        <fullName evidence="3">Polynucleotide kinase 3'-phosphatase</fullName>
    </recommendedName>
</protein>
<dbReference type="Pfam" id="PF08645">
    <property type="entry name" value="PNK3P"/>
    <property type="match status" value="1"/>
</dbReference>
<proteinExistence type="predicted"/>
<dbReference type="EMBL" id="CDMZ01000011">
    <property type="protein sequence ID" value="CEM04419.1"/>
    <property type="molecule type" value="Genomic_DNA"/>
</dbReference>
<dbReference type="InterPro" id="IPR006551">
    <property type="entry name" value="Polynucleotide_phosphatase"/>
</dbReference>
<dbReference type="InterPro" id="IPR027417">
    <property type="entry name" value="P-loop_NTPase"/>
</dbReference>
<dbReference type="Gene3D" id="3.40.50.300">
    <property type="entry name" value="P-loop containing nucleotide triphosphate hydrolases"/>
    <property type="match status" value="1"/>
</dbReference>
<dbReference type="InterPro" id="IPR023214">
    <property type="entry name" value="HAD_sf"/>
</dbReference>
<evidence type="ECO:0000256" key="1">
    <source>
        <dbReference type="SAM" id="MobiDB-lite"/>
    </source>
</evidence>
<dbReference type="GO" id="GO:0006281">
    <property type="term" value="P:DNA repair"/>
    <property type="evidence" value="ECO:0007669"/>
    <property type="project" value="TreeGrafter"/>
</dbReference>
<dbReference type="VEuPathDB" id="CryptoDB:Cvel_2540"/>
<dbReference type="SUPFAM" id="SSF52540">
    <property type="entry name" value="P-loop containing nucleoside triphosphate hydrolases"/>
    <property type="match status" value="1"/>
</dbReference>
<dbReference type="AlphaFoldDB" id="A0A0G4EZI3"/>
<dbReference type="GO" id="GO:0046403">
    <property type="term" value="F:polynucleotide 3'-phosphatase activity"/>
    <property type="evidence" value="ECO:0007669"/>
    <property type="project" value="TreeGrafter"/>
</dbReference>
<dbReference type="Gene3D" id="3.40.50.1000">
    <property type="entry name" value="HAD superfamily/HAD-like"/>
    <property type="match status" value="1"/>
</dbReference>
<reference evidence="2" key="1">
    <citation type="submission" date="2014-11" db="EMBL/GenBank/DDBJ databases">
        <authorList>
            <person name="Otto D Thomas"/>
            <person name="Naeem Raeece"/>
        </authorList>
    </citation>
    <scope>NUCLEOTIDE SEQUENCE</scope>
</reference>
<dbReference type="PANTHER" id="PTHR12083">
    <property type="entry name" value="BIFUNCTIONAL POLYNUCLEOTIDE PHOSPHATASE/KINASE"/>
    <property type="match status" value="1"/>
</dbReference>
<gene>
    <name evidence="2" type="ORF">Cvel_2540</name>
</gene>
<dbReference type="InterPro" id="IPR006549">
    <property type="entry name" value="HAD-SF_hydro_IIIA"/>
</dbReference>
<feature type="region of interest" description="Disordered" evidence="1">
    <location>
        <begin position="1"/>
        <end position="23"/>
    </location>
</feature>
<dbReference type="Pfam" id="PF13671">
    <property type="entry name" value="AAA_33"/>
    <property type="match status" value="1"/>
</dbReference>
<dbReference type="InterPro" id="IPR013954">
    <property type="entry name" value="PNK3P"/>
</dbReference>
<evidence type="ECO:0008006" key="3">
    <source>
        <dbReference type="Google" id="ProtNLM"/>
    </source>
</evidence>
<name>A0A0G4EZI3_9ALVE</name>
<dbReference type="GO" id="GO:0046404">
    <property type="term" value="F:ATP-dependent polydeoxyribonucleotide 5'-hydroxyl-kinase activity"/>
    <property type="evidence" value="ECO:0007669"/>
    <property type="project" value="TreeGrafter"/>
</dbReference>
<dbReference type="GO" id="GO:0003690">
    <property type="term" value="F:double-stranded DNA binding"/>
    <property type="evidence" value="ECO:0007669"/>
    <property type="project" value="TreeGrafter"/>
</dbReference>
<dbReference type="NCBIfam" id="TIGR01662">
    <property type="entry name" value="HAD-SF-IIIA"/>
    <property type="match status" value="1"/>
</dbReference>